<organism evidence="2 3">
    <name type="scientific">Acanthoscelides obtectus</name>
    <name type="common">Bean weevil</name>
    <name type="synonym">Bruchus obtectus</name>
    <dbReference type="NCBI Taxonomy" id="200917"/>
    <lineage>
        <taxon>Eukaryota</taxon>
        <taxon>Metazoa</taxon>
        <taxon>Ecdysozoa</taxon>
        <taxon>Arthropoda</taxon>
        <taxon>Hexapoda</taxon>
        <taxon>Insecta</taxon>
        <taxon>Pterygota</taxon>
        <taxon>Neoptera</taxon>
        <taxon>Endopterygota</taxon>
        <taxon>Coleoptera</taxon>
        <taxon>Polyphaga</taxon>
        <taxon>Cucujiformia</taxon>
        <taxon>Chrysomeloidea</taxon>
        <taxon>Chrysomelidae</taxon>
        <taxon>Bruchinae</taxon>
        <taxon>Bruchini</taxon>
        <taxon>Acanthoscelides</taxon>
    </lineage>
</organism>
<dbReference type="Proteomes" id="UP001152888">
    <property type="component" value="Unassembled WGS sequence"/>
</dbReference>
<feature type="region of interest" description="Disordered" evidence="1">
    <location>
        <begin position="1"/>
        <end position="43"/>
    </location>
</feature>
<keyword evidence="3" id="KW-1185">Reference proteome</keyword>
<proteinExistence type="predicted"/>
<evidence type="ECO:0000313" key="2">
    <source>
        <dbReference type="EMBL" id="CAH2013413.1"/>
    </source>
</evidence>
<dbReference type="OrthoDB" id="8192535at2759"/>
<reference evidence="2" key="1">
    <citation type="submission" date="2022-03" db="EMBL/GenBank/DDBJ databases">
        <authorList>
            <person name="Sayadi A."/>
        </authorList>
    </citation>
    <scope>NUCLEOTIDE SEQUENCE</scope>
</reference>
<accession>A0A9P0Q726</accession>
<gene>
    <name evidence="2" type="ORF">ACAOBT_LOCUS33451</name>
</gene>
<dbReference type="EMBL" id="CAKOFQ010008320">
    <property type="protein sequence ID" value="CAH2013413.1"/>
    <property type="molecule type" value="Genomic_DNA"/>
</dbReference>
<feature type="compositionally biased region" description="Basic and acidic residues" evidence="1">
    <location>
        <begin position="26"/>
        <end position="35"/>
    </location>
</feature>
<evidence type="ECO:0000256" key="1">
    <source>
        <dbReference type="SAM" id="MobiDB-lite"/>
    </source>
</evidence>
<sequence length="97" mass="11394">MKDKRSSKAALNQHQFQHHRSQKLASLREDKRESAPDLDEDNRGFGGWLRSEEGIENLKLFVLGNTIFAFFAISWPQIKEALDAAYYLYIEYTERKE</sequence>
<dbReference type="AlphaFoldDB" id="A0A9P0Q726"/>
<evidence type="ECO:0000313" key="3">
    <source>
        <dbReference type="Proteomes" id="UP001152888"/>
    </source>
</evidence>
<comment type="caution">
    <text evidence="2">The sequence shown here is derived from an EMBL/GenBank/DDBJ whole genome shotgun (WGS) entry which is preliminary data.</text>
</comment>
<protein>
    <submittedName>
        <fullName evidence="2">Uncharacterized protein</fullName>
    </submittedName>
</protein>
<name>A0A9P0Q726_ACAOB</name>